<sequence length="112" mass="11875">MRSYLTLLLVLTVTLTAYSAGAMGGMRDATGQMVICSGTGPVVIYVDADGQPARVPGDCPDCMPLSLDALAPPQQLQIILPRPQGREPAAAPLRIQTRLRLRACARAPPFVC</sequence>
<organism evidence="2 3">
    <name type="scientific">Parasedimentitalea psychrophila</name>
    <dbReference type="NCBI Taxonomy" id="2997337"/>
    <lineage>
        <taxon>Bacteria</taxon>
        <taxon>Pseudomonadati</taxon>
        <taxon>Pseudomonadota</taxon>
        <taxon>Alphaproteobacteria</taxon>
        <taxon>Rhodobacterales</taxon>
        <taxon>Paracoccaceae</taxon>
        <taxon>Parasedimentitalea</taxon>
    </lineage>
</organism>
<feature type="signal peptide" evidence="1">
    <location>
        <begin position="1"/>
        <end position="22"/>
    </location>
</feature>
<gene>
    <name evidence="2" type="ORF">QPJ95_12725</name>
</gene>
<dbReference type="EMBL" id="CP127247">
    <property type="protein sequence ID" value="WIY23522.1"/>
    <property type="molecule type" value="Genomic_DNA"/>
</dbReference>
<dbReference type="AlphaFoldDB" id="A0A9Y2P0V2"/>
<protein>
    <recommendedName>
        <fullName evidence="4">DUF2946 domain-containing protein</fullName>
    </recommendedName>
</protein>
<dbReference type="Proteomes" id="UP001238334">
    <property type="component" value="Chromosome"/>
</dbReference>
<evidence type="ECO:0000313" key="3">
    <source>
        <dbReference type="Proteomes" id="UP001238334"/>
    </source>
</evidence>
<evidence type="ECO:0000256" key="1">
    <source>
        <dbReference type="SAM" id="SignalP"/>
    </source>
</evidence>
<name>A0A9Y2P0V2_9RHOB</name>
<dbReference type="RefSeq" id="WP_270917874.1">
    <property type="nucleotide sequence ID" value="NZ_CP127247.1"/>
</dbReference>
<keyword evidence="1" id="KW-0732">Signal</keyword>
<dbReference type="KEGG" id="ppso:QPJ95_12725"/>
<keyword evidence="3" id="KW-1185">Reference proteome</keyword>
<proteinExistence type="predicted"/>
<evidence type="ECO:0000313" key="2">
    <source>
        <dbReference type="EMBL" id="WIY23522.1"/>
    </source>
</evidence>
<reference evidence="2 3" key="1">
    <citation type="submission" date="2023-06" db="EMBL/GenBank/DDBJ databases">
        <title>Parasedimentitalea psychrophila sp. nov., a psychrophilic bacterium isolated from deep-sea sediment.</title>
        <authorList>
            <person name="Li A."/>
        </authorList>
    </citation>
    <scope>NUCLEOTIDE SEQUENCE [LARGE SCALE GENOMIC DNA]</scope>
    <source>
        <strain evidence="2 3">QS115</strain>
    </source>
</reference>
<feature type="chain" id="PRO_5040994661" description="DUF2946 domain-containing protein" evidence="1">
    <location>
        <begin position="23"/>
        <end position="112"/>
    </location>
</feature>
<evidence type="ECO:0008006" key="4">
    <source>
        <dbReference type="Google" id="ProtNLM"/>
    </source>
</evidence>
<accession>A0A9Y2P0V2</accession>